<dbReference type="AlphaFoldDB" id="E4U127"/>
<dbReference type="GO" id="GO:0009982">
    <property type="term" value="F:pseudouridine synthase activity"/>
    <property type="evidence" value="ECO:0007669"/>
    <property type="project" value="InterPro"/>
</dbReference>
<dbReference type="InterPro" id="IPR020103">
    <property type="entry name" value="PsdUridine_synth_cat_dom_sf"/>
</dbReference>
<dbReference type="NCBIfam" id="TIGR01621">
    <property type="entry name" value="RluA-like"/>
    <property type="match status" value="1"/>
</dbReference>
<evidence type="ECO:0000313" key="5">
    <source>
        <dbReference type="EMBL" id="ADR34429.1"/>
    </source>
</evidence>
<comment type="similarity">
    <text evidence="1">Belongs to the pseudouridine synthase RluA family.</text>
</comment>
<sequence>MEKMRLIFENDTFVVAIKPEGVNFHSEGEAGFVVQVSEQLGCPLFPVHRLDKMTSGLVILAKNSETAARFGKMFENREIEKYYLAISMRKPKKKMGWIKGDMASARRGDYKLLVTMNNPAITRFISCALRTHERGFLIKPHTGKTHQIRVALKSLGSPIAGDERYAQADEARKEDRGYLHAYALRFRLGEEEFCFVSPPDEGERFMSVECKSQLETWNKPWELF</sequence>
<dbReference type="PANTHER" id="PTHR21600">
    <property type="entry name" value="MITOCHONDRIAL RNA PSEUDOURIDINE SYNTHASE"/>
    <property type="match status" value="1"/>
</dbReference>
<name>E4U127_SULKY</name>
<protein>
    <recommendedName>
        <fullName evidence="2">RNA pseudouridylate synthase</fullName>
    </recommendedName>
    <alternativeName>
        <fullName evidence="3">RNA-uridine isomerase</fullName>
    </alternativeName>
</protein>
<feature type="domain" description="Pseudouridine synthase RsuA/RluA-like" evidence="4">
    <location>
        <begin position="13"/>
        <end position="153"/>
    </location>
</feature>
<dbReference type="CDD" id="cd02869">
    <property type="entry name" value="PseudoU_synth_RluA_like"/>
    <property type="match status" value="1"/>
</dbReference>
<evidence type="ECO:0000256" key="1">
    <source>
        <dbReference type="ARBA" id="ARBA00010876"/>
    </source>
</evidence>
<dbReference type="Gene3D" id="3.30.2350.10">
    <property type="entry name" value="Pseudouridine synthase"/>
    <property type="match status" value="1"/>
</dbReference>
<gene>
    <name evidence="5" type="ordered locus">Sulku_1768</name>
</gene>
<dbReference type="PROSITE" id="PS01129">
    <property type="entry name" value="PSI_RLU"/>
    <property type="match status" value="1"/>
</dbReference>
<dbReference type="InterPro" id="IPR006508">
    <property type="entry name" value="PsdUridine_synth_RluA-like"/>
</dbReference>
<dbReference type="eggNOG" id="COG0564">
    <property type="taxonomic scope" value="Bacteria"/>
</dbReference>
<dbReference type="EMBL" id="CP002355">
    <property type="protein sequence ID" value="ADR34429.1"/>
    <property type="molecule type" value="Genomic_DNA"/>
</dbReference>
<dbReference type="RefSeq" id="WP_013460626.1">
    <property type="nucleotide sequence ID" value="NC_014762.1"/>
</dbReference>
<dbReference type="PANTHER" id="PTHR21600:SF87">
    <property type="entry name" value="RNA PSEUDOURIDYLATE SYNTHASE DOMAIN-CONTAINING PROTEIN 1"/>
    <property type="match status" value="1"/>
</dbReference>
<dbReference type="KEGG" id="sku:Sulku_1768"/>
<dbReference type="GO" id="GO:0000455">
    <property type="term" value="P:enzyme-directed rRNA pseudouridine synthesis"/>
    <property type="evidence" value="ECO:0007669"/>
    <property type="project" value="TreeGrafter"/>
</dbReference>
<dbReference type="InterPro" id="IPR006145">
    <property type="entry name" value="PsdUridine_synth_RsuA/RluA"/>
</dbReference>
<dbReference type="Proteomes" id="UP000008721">
    <property type="component" value="Chromosome"/>
</dbReference>
<evidence type="ECO:0000256" key="3">
    <source>
        <dbReference type="ARBA" id="ARBA00033164"/>
    </source>
</evidence>
<dbReference type="Pfam" id="PF00849">
    <property type="entry name" value="PseudoU_synth_2"/>
    <property type="match status" value="1"/>
</dbReference>
<dbReference type="HOGENOM" id="CLU_016902_6_0_7"/>
<dbReference type="OrthoDB" id="128480at2"/>
<dbReference type="GO" id="GO:0003723">
    <property type="term" value="F:RNA binding"/>
    <property type="evidence" value="ECO:0007669"/>
    <property type="project" value="InterPro"/>
</dbReference>
<dbReference type="SUPFAM" id="SSF55120">
    <property type="entry name" value="Pseudouridine synthase"/>
    <property type="match status" value="1"/>
</dbReference>
<dbReference type="GO" id="GO:0140098">
    <property type="term" value="F:catalytic activity, acting on RNA"/>
    <property type="evidence" value="ECO:0007669"/>
    <property type="project" value="UniProtKB-ARBA"/>
</dbReference>
<reference evidence="5 6" key="1">
    <citation type="journal article" date="2012" name="Stand. Genomic Sci.">
        <title>Complete genome sequence of the sulfur compounds oxidizing chemolithoautotroph Sulfuricurvum kujiense type strain (YK-1(T)).</title>
        <authorList>
            <person name="Han C."/>
            <person name="Kotsyurbenko O."/>
            <person name="Chertkov O."/>
            <person name="Held B."/>
            <person name="Lapidus A."/>
            <person name="Nolan M."/>
            <person name="Lucas S."/>
            <person name="Hammon N."/>
            <person name="Deshpande S."/>
            <person name="Cheng J.F."/>
            <person name="Tapia R."/>
            <person name="Goodwin L.A."/>
            <person name="Pitluck S."/>
            <person name="Liolios K."/>
            <person name="Pagani I."/>
            <person name="Ivanova N."/>
            <person name="Mavromatis K."/>
            <person name="Mikhailova N."/>
            <person name="Pati A."/>
            <person name="Chen A."/>
            <person name="Palaniappan K."/>
            <person name="Land M."/>
            <person name="Hauser L."/>
            <person name="Chang Y.J."/>
            <person name="Jeffries C.D."/>
            <person name="Brambilla E.M."/>
            <person name="Rohde M."/>
            <person name="Spring S."/>
            <person name="Sikorski J."/>
            <person name="Goker M."/>
            <person name="Woyke T."/>
            <person name="Bristow J."/>
            <person name="Eisen J.A."/>
            <person name="Markowitz V."/>
            <person name="Hugenholtz P."/>
            <person name="Kyrpides N.C."/>
            <person name="Klenk H.P."/>
            <person name="Detter J.C."/>
        </authorList>
    </citation>
    <scope>NUCLEOTIDE SEQUENCE [LARGE SCALE GENOMIC DNA]</scope>
    <source>
        <strain evidence="6">ATCC BAA-921 / DSM 16994 / JCM 11577 / YK-1</strain>
    </source>
</reference>
<evidence type="ECO:0000256" key="2">
    <source>
        <dbReference type="ARBA" id="ARBA00031870"/>
    </source>
</evidence>
<dbReference type="InterPro" id="IPR050188">
    <property type="entry name" value="RluA_PseudoU_synthase"/>
</dbReference>
<dbReference type="InterPro" id="IPR006224">
    <property type="entry name" value="PsdUridine_synth_RluA-like_CS"/>
</dbReference>
<proteinExistence type="inferred from homology"/>
<keyword evidence="6" id="KW-1185">Reference proteome</keyword>
<evidence type="ECO:0000259" key="4">
    <source>
        <dbReference type="Pfam" id="PF00849"/>
    </source>
</evidence>
<organism evidence="5 6">
    <name type="scientific">Sulfuricurvum kujiense (strain ATCC BAA-921 / DSM 16994 / JCM 11577 / YK-1)</name>
    <dbReference type="NCBI Taxonomy" id="709032"/>
    <lineage>
        <taxon>Bacteria</taxon>
        <taxon>Pseudomonadati</taxon>
        <taxon>Campylobacterota</taxon>
        <taxon>Epsilonproteobacteria</taxon>
        <taxon>Campylobacterales</taxon>
        <taxon>Sulfurimonadaceae</taxon>
        <taxon>Sulfuricurvum</taxon>
    </lineage>
</organism>
<accession>E4U127</accession>
<evidence type="ECO:0000313" key="6">
    <source>
        <dbReference type="Proteomes" id="UP000008721"/>
    </source>
</evidence>
<dbReference type="STRING" id="709032.Sulku_1768"/>